<gene>
    <name evidence="1" type="ORF">AOQ84DRAFT_436713</name>
</gene>
<name>A0A8E2F9M0_9PEZI</name>
<evidence type="ECO:0000313" key="2">
    <source>
        <dbReference type="Proteomes" id="UP000250140"/>
    </source>
</evidence>
<dbReference type="OrthoDB" id="5385189at2759"/>
<reference evidence="1 2" key="1">
    <citation type="journal article" date="2016" name="Nat. Commun.">
        <title>Ectomycorrhizal ecology is imprinted in the genome of the dominant symbiotic fungus Cenococcum geophilum.</title>
        <authorList>
            <consortium name="DOE Joint Genome Institute"/>
            <person name="Peter M."/>
            <person name="Kohler A."/>
            <person name="Ohm R.A."/>
            <person name="Kuo A."/>
            <person name="Krutzmann J."/>
            <person name="Morin E."/>
            <person name="Arend M."/>
            <person name="Barry K.W."/>
            <person name="Binder M."/>
            <person name="Choi C."/>
            <person name="Clum A."/>
            <person name="Copeland A."/>
            <person name="Grisel N."/>
            <person name="Haridas S."/>
            <person name="Kipfer T."/>
            <person name="LaButti K."/>
            <person name="Lindquist E."/>
            <person name="Lipzen A."/>
            <person name="Maire R."/>
            <person name="Meier B."/>
            <person name="Mihaltcheva S."/>
            <person name="Molinier V."/>
            <person name="Murat C."/>
            <person name="Poggeler S."/>
            <person name="Quandt C.A."/>
            <person name="Sperisen C."/>
            <person name="Tritt A."/>
            <person name="Tisserant E."/>
            <person name="Crous P.W."/>
            <person name="Henrissat B."/>
            <person name="Nehls U."/>
            <person name="Egli S."/>
            <person name="Spatafora J.W."/>
            <person name="Grigoriev I.V."/>
            <person name="Martin F.M."/>
        </authorList>
    </citation>
    <scope>NUCLEOTIDE SEQUENCE [LARGE SCALE GENOMIC DNA]</scope>
    <source>
        <strain evidence="1 2">CBS 207.34</strain>
    </source>
</reference>
<dbReference type="AlphaFoldDB" id="A0A8E2F9M0"/>
<accession>A0A8E2F9M0</accession>
<dbReference type="EMBL" id="KV748819">
    <property type="protein sequence ID" value="OCL12863.1"/>
    <property type="molecule type" value="Genomic_DNA"/>
</dbReference>
<proteinExistence type="predicted"/>
<organism evidence="1 2">
    <name type="scientific">Glonium stellatum</name>
    <dbReference type="NCBI Taxonomy" id="574774"/>
    <lineage>
        <taxon>Eukaryota</taxon>
        <taxon>Fungi</taxon>
        <taxon>Dikarya</taxon>
        <taxon>Ascomycota</taxon>
        <taxon>Pezizomycotina</taxon>
        <taxon>Dothideomycetes</taxon>
        <taxon>Pleosporomycetidae</taxon>
        <taxon>Gloniales</taxon>
        <taxon>Gloniaceae</taxon>
        <taxon>Glonium</taxon>
    </lineage>
</organism>
<keyword evidence="2" id="KW-1185">Reference proteome</keyword>
<protein>
    <submittedName>
        <fullName evidence="1">Uncharacterized protein</fullName>
    </submittedName>
</protein>
<dbReference type="Proteomes" id="UP000250140">
    <property type="component" value="Unassembled WGS sequence"/>
</dbReference>
<sequence length="212" mass="23836">MTPRVGDHWLWLGLGVFTFFAIKGVAHGLREVVRLTEVSEQPPCLRKHPQSSEDAIKTESLETLATCSNVEIRKAATKILCDRFMKNSEAKQLLITDFHSHSPELQESALKALKLLDCHAVSGDWYLSPELADLPLRSAHFRSLPVRGARARPHEESPEEQALRRRRREAMVLNEGDRPVSQDDIIQRGGRMTDDEAQVAEQALANLARIEG</sequence>
<evidence type="ECO:0000313" key="1">
    <source>
        <dbReference type="EMBL" id="OCL12863.1"/>
    </source>
</evidence>